<gene>
    <name evidence="2" type="ORF">AA0114_g6266</name>
</gene>
<dbReference type="EMBL" id="PDXA01000019">
    <property type="protein sequence ID" value="RYN49764.1"/>
    <property type="molecule type" value="Genomic_DNA"/>
</dbReference>
<organism evidence="2 3">
    <name type="scientific">Alternaria tenuissima</name>
    <dbReference type="NCBI Taxonomy" id="119927"/>
    <lineage>
        <taxon>Eukaryota</taxon>
        <taxon>Fungi</taxon>
        <taxon>Dikarya</taxon>
        <taxon>Ascomycota</taxon>
        <taxon>Pezizomycotina</taxon>
        <taxon>Dothideomycetes</taxon>
        <taxon>Pleosporomycetidae</taxon>
        <taxon>Pleosporales</taxon>
        <taxon>Pleosporineae</taxon>
        <taxon>Pleosporaceae</taxon>
        <taxon>Alternaria</taxon>
        <taxon>Alternaria sect. Alternaria</taxon>
        <taxon>Alternaria alternata complex</taxon>
    </lineage>
</organism>
<dbReference type="SUPFAM" id="SSF54695">
    <property type="entry name" value="POZ domain"/>
    <property type="match status" value="1"/>
</dbReference>
<dbReference type="InterPro" id="IPR000210">
    <property type="entry name" value="BTB/POZ_dom"/>
</dbReference>
<evidence type="ECO:0000259" key="1">
    <source>
        <dbReference type="PROSITE" id="PS50097"/>
    </source>
</evidence>
<name>A0A4Q4MGE9_9PLEO</name>
<dbReference type="PROSITE" id="PS50097">
    <property type="entry name" value="BTB"/>
    <property type="match status" value="1"/>
</dbReference>
<proteinExistence type="predicted"/>
<feature type="domain" description="BTB" evidence="1">
    <location>
        <begin position="26"/>
        <end position="90"/>
    </location>
</feature>
<evidence type="ECO:0000313" key="2">
    <source>
        <dbReference type="EMBL" id="RYN49764.1"/>
    </source>
</evidence>
<sequence>MAGVAQKQVLASLKGHVHFLKSGAYSDLTITCGSDTYKVHKVIICGRADFFARTLNFGGKESESGIIDLPEDESTIVRLLVQYLYEGEYEPLLPDGETSLALSSTGAKTQTSRPEYDPNGLSYTYEFPHGCTYLYQNKVCPHHTCNGKASKKASFNCEECNPSTTPLPSLNGNADQLLLHAKMYEIADKYDVVGLKQLVIEKFRRACQHFWNTDKFSVAAHHVFSTTPDHDKGLRDIVSATISAHMGLIKKPEVKVLLTEFNGLALGILEEKIIEHGW</sequence>
<dbReference type="AlphaFoldDB" id="A0A4Q4MGE9"/>
<dbReference type="CDD" id="cd18186">
    <property type="entry name" value="BTB_POZ_ZBTB_KLHL-like"/>
    <property type="match status" value="1"/>
</dbReference>
<dbReference type="PANTHER" id="PTHR47843">
    <property type="entry name" value="BTB DOMAIN-CONTAINING PROTEIN-RELATED"/>
    <property type="match status" value="1"/>
</dbReference>
<comment type="caution">
    <text evidence="2">The sequence shown here is derived from an EMBL/GenBank/DDBJ whole genome shotgun (WGS) entry which is preliminary data.</text>
</comment>
<dbReference type="Gene3D" id="3.30.710.10">
    <property type="entry name" value="Potassium Channel Kv1.1, Chain A"/>
    <property type="match status" value="1"/>
</dbReference>
<dbReference type="PANTHER" id="PTHR47843:SF5">
    <property type="entry name" value="BTB_POZ DOMAIN PROTEIN"/>
    <property type="match status" value="1"/>
</dbReference>
<evidence type="ECO:0000313" key="3">
    <source>
        <dbReference type="Proteomes" id="UP000292402"/>
    </source>
</evidence>
<protein>
    <recommendedName>
        <fullName evidence="1">BTB domain-containing protein</fullName>
    </recommendedName>
</protein>
<accession>A0A4Q4MGE9</accession>
<reference evidence="3" key="1">
    <citation type="journal article" date="2019" name="bioRxiv">
        <title>Genomics, evolutionary history and diagnostics of the Alternaria alternata species group including apple and Asian pear pathotypes.</title>
        <authorList>
            <person name="Armitage A.D."/>
            <person name="Cockerton H.M."/>
            <person name="Sreenivasaprasad S."/>
            <person name="Woodhall J.W."/>
            <person name="Lane C.R."/>
            <person name="Harrison R.J."/>
            <person name="Clarkson J.P."/>
        </authorList>
    </citation>
    <scope>NUCLEOTIDE SEQUENCE [LARGE SCALE GENOMIC DNA]</scope>
    <source>
        <strain evidence="3">FERA 1082</strain>
    </source>
</reference>
<dbReference type="Proteomes" id="UP000292402">
    <property type="component" value="Unassembled WGS sequence"/>
</dbReference>
<dbReference type="InterPro" id="IPR011333">
    <property type="entry name" value="SKP1/BTB/POZ_sf"/>
</dbReference>
<dbReference type="Pfam" id="PF00651">
    <property type="entry name" value="BTB"/>
    <property type="match status" value="1"/>
</dbReference>